<dbReference type="GO" id="GO:0006417">
    <property type="term" value="P:regulation of translation"/>
    <property type="evidence" value="ECO:0007669"/>
    <property type="project" value="UniProtKB-KW"/>
</dbReference>
<keyword evidence="5" id="KW-0969">Cilium</keyword>
<dbReference type="PANTHER" id="PTHR39190:SF1">
    <property type="entry name" value="FLAGELLAR ASSEMBLY FACTOR FLIW"/>
    <property type="match status" value="1"/>
</dbReference>
<evidence type="ECO:0000313" key="5">
    <source>
        <dbReference type="EMBL" id="MQY51111.1"/>
    </source>
</evidence>
<dbReference type="Proteomes" id="UP000480275">
    <property type="component" value="Unassembled WGS sequence"/>
</dbReference>
<dbReference type="PANTHER" id="PTHR39190">
    <property type="entry name" value="FLAGELLAR ASSEMBLY FACTOR FLIW"/>
    <property type="match status" value="1"/>
</dbReference>
<dbReference type="HAMAP" id="MF_01185">
    <property type="entry name" value="FliW"/>
    <property type="match status" value="1"/>
</dbReference>
<keyword evidence="1 4" id="KW-0963">Cytoplasm</keyword>
<accession>A0A6L5JVP6</accession>
<reference evidence="5 6" key="1">
    <citation type="submission" date="2019-10" db="EMBL/GenBank/DDBJ databases">
        <title>Whole-genome sequence of the purple nonsulfur photosynthetic bacterium Rhodocyclus tenuis.</title>
        <authorList>
            <person name="Kyndt J.A."/>
            <person name="Meyer T.E."/>
        </authorList>
    </citation>
    <scope>NUCLEOTIDE SEQUENCE [LARGE SCALE GENOMIC DNA]</scope>
    <source>
        <strain evidence="5 6">DSM 110</strain>
    </source>
</reference>
<evidence type="ECO:0000256" key="3">
    <source>
        <dbReference type="ARBA" id="ARBA00022845"/>
    </source>
</evidence>
<evidence type="ECO:0000256" key="1">
    <source>
        <dbReference type="ARBA" id="ARBA00022490"/>
    </source>
</evidence>
<evidence type="ECO:0000256" key="2">
    <source>
        <dbReference type="ARBA" id="ARBA00022795"/>
    </source>
</evidence>
<dbReference type="GO" id="GO:0005737">
    <property type="term" value="C:cytoplasm"/>
    <property type="evidence" value="ECO:0007669"/>
    <property type="project" value="UniProtKB-SubCell"/>
</dbReference>
<dbReference type="AlphaFoldDB" id="A0A6L5JVP6"/>
<sequence>MEIDIERLGLKNVPVDPETVFHFPQGLAGFETFQRFKVFHEEGKPTIFWLQSLDDAAVMFPIVVPESLDVEYRISLSDEDVARLDLRADDETAVAVIVYRDEADQGRIAASTRSPIILNLRARKGIQKVLRELHSAVLVSGN</sequence>
<comment type="similarity">
    <text evidence="4">Belongs to the FliW family.</text>
</comment>
<dbReference type="InterPro" id="IPR024046">
    <property type="entry name" value="Flagellar_assmbl_FliW_dom_sf"/>
</dbReference>
<dbReference type="Pfam" id="PF02623">
    <property type="entry name" value="FliW"/>
    <property type="match status" value="1"/>
</dbReference>
<comment type="function">
    <text evidence="4">Acts as an anti-CsrA protein, binds CsrA and prevents it from repressing translation of its target genes, one of which is flagellin. Binds to flagellin and participates in the assembly of the flagellum.</text>
</comment>
<keyword evidence="4" id="KW-0143">Chaperone</keyword>
<dbReference type="Gene3D" id="2.30.290.10">
    <property type="entry name" value="BH3618-like"/>
    <property type="match status" value="1"/>
</dbReference>
<name>A0A6L5JVP6_RHOTE</name>
<proteinExistence type="inferred from homology"/>
<gene>
    <name evidence="4" type="primary">fliW</name>
    <name evidence="5" type="ORF">GHK24_04880</name>
</gene>
<comment type="caution">
    <text evidence="5">The sequence shown here is derived from an EMBL/GenBank/DDBJ whole genome shotgun (WGS) entry which is preliminary data.</text>
</comment>
<organism evidence="5 6">
    <name type="scientific">Rhodocyclus tenuis</name>
    <name type="common">Rhodospirillum tenue</name>
    <dbReference type="NCBI Taxonomy" id="1066"/>
    <lineage>
        <taxon>Bacteria</taxon>
        <taxon>Pseudomonadati</taxon>
        <taxon>Pseudomonadota</taxon>
        <taxon>Betaproteobacteria</taxon>
        <taxon>Rhodocyclales</taxon>
        <taxon>Rhodocyclaceae</taxon>
        <taxon>Rhodocyclus</taxon>
    </lineage>
</organism>
<comment type="subcellular location">
    <subcellularLocation>
        <location evidence="4">Cytoplasm</location>
    </subcellularLocation>
</comment>
<dbReference type="GO" id="GO:0044780">
    <property type="term" value="P:bacterial-type flagellum assembly"/>
    <property type="evidence" value="ECO:0007669"/>
    <property type="project" value="UniProtKB-UniRule"/>
</dbReference>
<keyword evidence="5" id="KW-0282">Flagellum</keyword>
<dbReference type="OrthoDB" id="9801235at2"/>
<dbReference type="InterPro" id="IPR003775">
    <property type="entry name" value="Flagellar_assembly_factor_FliW"/>
</dbReference>
<keyword evidence="2 4" id="KW-1005">Bacterial flagellum biogenesis</keyword>
<evidence type="ECO:0000256" key="4">
    <source>
        <dbReference type="HAMAP-Rule" id="MF_01185"/>
    </source>
</evidence>
<keyword evidence="3 4" id="KW-0810">Translation regulation</keyword>
<comment type="subunit">
    <text evidence="4">Interacts with translational regulator CsrA and flagellin(s).</text>
</comment>
<evidence type="ECO:0000313" key="6">
    <source>
        <dbReference type="Proteomes" id="UP000480275"/>
    </source>
</evidence>
<keyword evidence="5" id="KW-0966">Cell projection</keyword>
<dbReference type="EMBL" id="WIXJ01000002">
    <property type="protein sequence ID" value="MQY51111.1"/>
    <property type="molecule type" value="Genomic_DNA"/>
</dbReference>
<dbReference type="SUPFAM" id="SSF141457">
    <property type="entry name" value="BH3618-like"/>
    <property type="match status" value="1"/>
</dbReference>
<protein>
    <recommendedName>
        <fullName evidence="4">Flagellar assembly factor FliW</fullName>
    </recommendedName>
</protein>